<dbReference type="PANTHER" id="PTHR47965:SF12">
    <property type="entry name" value="ASPARTIC PROTEINASE 3-RELATED"/>
    <property type="match status" value="1"/>
</dbReference>
<gene>
    <name evidence="16 17" type="primary">LOC115223424</name>
</gene>
<keyword evidence="10" id="KW-0865">Zymogen</keyword>
<dbReference type="GO" id="GO:0005802">
    <property type="term" value="C:trans-Golgi network"/>
    <property type="evidence" value="ECO:0007669"/>
    <property type="project" value="TreeGrafter"/>
</dbReference>
<dbReference type="RefSeq" id="XP_029649816.1">
    <property type="nucleotide sequence ID" value="XM_029793956.2"/>
</dbReference>
<evidence type="ECO:0000259" key="14">
    <source>
        <dbReference type="PROSITE" id="PS51767"/>
    </source>
</evidence>
<comment type="subcellular location">
    <subcellularLocation>
        <location evidence="1">Membrane</location>
        <topology evidence="1">Single-pass type I membrane protein</topology>
    </subcellularLocation>
</comment>
<dbReference type="InterPro" id="IPR001461">
    <property type="entry name" value="Aspartic_peptidase_A1"/>
</dbReference>
<dbReference type="PROSITE" id="PS00141">
    <property type="entry name" value="ASP_PROTEASE"/>
    <property type="match status" value="1"/>
</dbReference>
<evidence type="ECO:0000256" key="11">
    <source>
        <dbReference type="PIRSR" id="PIRSR601461-1"/>
    </source>
</evidence>
<dbReference type="GO" id="GO:0005886">
    <property type="term" value="C:plasma membrane"/>
    <property type="evidence" value="ECO:0007669"/>
    <property type="project" value="TreeGrafter"/>
</dbReference>
<organism evidence="15 16">
    <name type="scientific">Octopus sinensis</name>
    <name type="common">East Asian common octopus</name>
    <dbReference type="NCBI Taxonomy" id="2607531"/>
    <lineage>
        <taxon>Eukaryota</taxon>
        <taxon>Metazoa</taxon>
        <taxon>Spiralia</taxon>
        <taxon>Lophotrochozoa</taxon>
        <taxon>Mollusca</taxon>
        <taxon>Cephalopoda</taxon>
        <taxon>Coleoidea</taxon>
        <taxon>Octopodiformes</taxon>
        <taxon>Octopoda</taxon>
        <taxon>Incirrata</taxon>
        <taxon>Octopodidae</taxon>
        <taxon>Octopus</taxon>
    </lineage>
</organism>
<dbReference type="InterPro" id="IPR021109">
    <property type="entry name" value="Peptidase_aspartic_dom_sf"/>
</dbReference>
<sequence>MEALGIAAALLPNWFLKARWSILLVFSSLLNIISSHSSIIHVPLIRTTTINKLQIFPETGRSQQTPYFMSSRDLHGQPGQGYYIEFSIGKPPQKMNILIDTGSSNFAIAATPNDLITKYFHKEESSTYKSSSTEVEVSYTQGFWKGSLGTDLVTLADLTNLTVTANIACITESKNFFINGSGWQGILGLAYPEIARPDSSVQPFFDILVQQTGIPNLFSIQLCGSVTNREHLETGGTLVLGNIDESMYQGPMYFTPIQKERYYEVLITDLQIDGVSLGLDCKEYNFDKTIVDSGTTNLRLPNTVFQAVVSELKQRVVIEVITLFGLDNQPPPDLFWEGKDMLCPKDSKFPFHQFPTITIALATGNNSEFHLIVSPRQYLRAIGDASVSQTEKEDCFKFAITKSDSGAVIGAVIMEGYYTVFDRSNKTIGFAETTCLTANTTTKKSTIDGIFPSKVNTTDCLYRVKEHDEKSLLIVAYIMAGLCTFCAVPLILIVVQWVKKSWKQRQESHDTNYKLFS</sequence>
<dbReference type="GO" id="GO:0050435">
    <property type="term" value="P:amyloid-beta metabolic process"/>
    <property type="evidence" value="ECO:0007669"/>
    <property type="project" value="TreeGrafter"/>
</dbReference>
<feature type="active site" evidence="11">
    <location>
        <position position="100"/>
    </location>
</feature>
<dbReference type="AlphaFoldDB" id="A0A6P7TJC1"/>
<evidence type="ECO:0000256" key="2">
    <source>
        <dbReference type="ARBA" id="ARBA00007447"/>
    </source>
</evidence>
<accession>A0A6P7TJC1</accession>
<dbReference type="PANTHER" id="PTHR47965">
    <property type="entry name" value="ASPARTYL PROTEASE-RELATED"/>
    <property type="match status" value="1"/>
</dbReference>
<evidence type="ECO:0000256" key="4">
    <source>
        <dbReference type="ARBA" id="ARBA00022692"/>
    </source>
</evidence>
<keyword evidence="5" id="KW-0732">Signal</keyword>
<feature type="domain" description="Peptidase A1" evidence="14">
    <location>
        <begin position="82"/>
        <end position="431"/>
    </location>
</feature>
<evidence type="ECO:0000256" key="3">
    <source>
        <dbReference type="ARBA" id="ARBA00022670"/>
    </source>
</evidence>
<keyword evidence="3 12" id="KW-0645">Protease</keyword>
<evidence type="ECO:0000256" key="8">
    <source>
        <dbReference type="ARBA" id="ARBA00022989"/>
    </source>
</evidence>
<dbReference type="FunFam" id="2.40.70.10:FF:000007">
    <property type="entry name" value="Beta-secretase 1"/>
    <property type="match status" value="1"/>
</dbReference>
<feature type="active site" evidence="11">
    <location>
        <position position="292"/>
    </location>
</feature>
<evidence type="ECO:0000313" key="17">
    <source>
        <dbReference type="RefSeq" id="XP_029649816.1"/>
    </source>
</evidence>
<dbReference type="InterPro" id="IPR033121">
    <property type="entry name" value="PEPTIDASE_A1"/>
</dbReference>
<keyword evidence="9 13" id="KW-0472">Membrane</keyword>
<dbReference type="GO" id="GO:0005768">
    <property type="term" value="C:endosome"/>
    <property type="evidence" value="ECO:0007669"/>
    <property type="project" value="TreeGrafter"/>
</dbReference>
<dbReference type="KEGG" id="osn:115223424"/>
<keyword evidence="7 12" id="KW-0378">Hydrolase</keyword>
<evidence type="ECO:0000256" key="13">
    <source>
        <dbReference type="SAM" id="Phobius"/>
    </source>
</evidence>
<keyword evidence="8 13" id="KW-1133">Transmembrane helix</keyword>
<proteinExistence type="inferred from homology"/>
<comment type="similarity">
    <text evidence="2 12">Belongs to the peptidase A1 family.</text>
</comment>
<dbReference type="PRINTS" id="PR00792">
    <property type="entry name" value="PEPSIN"/>
</dbReference>
<evidence type="ECO:0000256" key="1">
    <source>
        <dbReference type="ARBA" id="ARBA00004479"/>
    </source>
</evidence>
<dbReference type="SUPFAM" id="SSF50630">
    <property type="entry name" value="Acid proteases"/>
    <property type="match status" value="1"/>
</dbReference>
<dbReference type="PRINTS" id="PR01816">
    <property type="entry name" value="BACE1"/>
</dbReference>
<dbReference type="PRINTS" id="PR01815">
    <property type="entry name" value="BACEFAMILY"/>
</dbReference>
<name>A0A6P7TJC1_9MOLL</name>
<reference evidence="16 17" key="1">
    <citation type="submission" date="2025-08" db="UniProtKB">
        <authorList>
            <consortium name="RefSeq"/>
        </authorList>
    </citation>
    <scope>IDENTIFICATION</scope>
</reference>
<dbReference type="InterPro" id="IPR009120">
    <property type="entry name" value="BACE1"/>
</dbReference>
<dbReference type="GO" id="GO:0006509">
    <property type="term" value="P:membrane protein ectodomain proteolysis"/>
    <property type="evidence" value="ECO:0007669"/>
    <property type="project" value="TreeGrafter"/>
</dbReference>
<evidence type="ECO:0000256" key="10">
    <source>
        <dbReference type="ARBA" id="ARBA00023145"/>
    </source>
</evidence>
<dbReference type="GO" id="GO:0004190">
    <property type="term" value="F:aspartic-type endopeptidase activity"/>
    <property type="evidence" value="ECO:0007669"/>
    <property type="project" value="UniProtKB-KW"/>
</dbReference>
<evidence type="ECO:0000256" key="6">
    <source>
        <dbReference type="ARBA" id="ARBA00022750"/>
    </source>
</evidence>
<dbReference type="Pfam" id="PF00026">
    <property type="entry name" value="Asp"/>
    <property type="match status" value="1"/>
</dbReference>
<dbReference type="Proteomes" id="UP000515154">
    <property type="component" value="Linkage group LG23"/>
</dbReference>
<feature type="transmembrane region" description="Helical" evidence="13">
    <location>
        <begin position="472"/>
        <end position="495"/>
    </location>
</feature>
<dbReference type="InterPro" id="IPR009119">
    <property type="entry name" value="BACE"/>
</dbReference>
<keyword evidence="4 13" id="KW-0812">Transmembrane</keyword>
<keyword evidence="6 12" id="KW-0064">Aspartyl protease</keyword>
<dbReference type="RefSeq" id="XP_029649815.1">
    <property type="nucleotide sequence ID" value="XM_029793955.2"/>
</dbReference>
<keyword evidence="15" id="KW-1185">Reference proteome</keyword>
<protein>
    <submittedName>
        <fullName evidence="16 17">Beta-secretase 1 isoform X1</fullName>
    </submittedName>
</protein>
<dbReference type="PROSITE" id="PS51767">
    <property type="entry name" value="PEPTIDASE_A1"/>
    <property type="match status" value="1"/>
</dbReference>
<dbReference type="InterPro" id="IPR001969">
    <property type="entry name" value="Aspartic_peptidase_AS"/>
</dbReference>
<dbReference type="Gene3D" id="2.40.70.10">
    <property type="entry name" value="Acid Proteases"/>
    <property type="match status" value="2"/>
</dbReference>
<evidence type="ECO:0000256" key="5">
    <source>
        <dbReference type="ARBA" id="ARBA00022729"/>
    </source>
</evidence>
<evidence type="ECO:0000313" key="15">
    <source>
        <dbReference type="Proteomes" id="UP000515154"/>
    </source>
</evidence>
<evidence type="ECO:0000313" key="16">
    <source>
        <dbReference type="RefSeq" id="XP_029649815.1"/>
    </source>
</evidence>
<evidence type="ECO:0000256" key="9">
    <source>
        <dbReference type="ARBA" id="ARBA00023136"/>
    </source>
</evidence>
<evidence type="ECO:0000256" key="12">
    <source>
        <dbReference type="RuleBase" id="RU000454"/>
    </source>
</evidence>
<evidence type="ECO:0000256" key="7">
    <source>
        <dbReference type="ARBA" id="ARBA00022801"/>
    </source>
</evidence>